<reference evidence="3" key="1">
    <citation type="submission" date="2021-02" db="EMBL/GenBank/DDBJ databases">
        <authorList>
            <person name="Nowell W R."/>
        </authorList>
    </citation>
    <scope>NUCLEOTIDE SEQUENCE</scope>
</reference>
<keyword evidence="1" id="KW-0812">Transmembrane</keyword>
<keyword evidence="1" id="KW-0472">Membrane</keyword>
<gene>
    <name evidence="3" type="ORF">HFQ381_LOCUS24610</name>
    <name evidence="2" type="ORF">LUA448_LOCUS9570</name>
</gene>
<evidence type="ECO:0000256" key="1">
    <source>
        <dbReference type="SAM" id="Phobius"/>
    </source>
</evidence>
<dbReference type="EMBL" id="CAJOBO010002619">
    <property type="protein sequence ID" value="CAF4460494.1"/>
    <property type="molecule type" value="Genomic_DNA"/>
</dbReference>
<evidence type="ECO:0000313" key="3">
    <source>
        <dbReference type="EMBL" id="CAF4460494.1"/>
    </source>
</evidence>
<sequence length="242" mass="27313">MSNQSKKFHDYLDRSKKGSNPLSRLFFSVVRAIDPYIQYLIVVPGYGHQIISKTGIVTINPGQKGLVLVVMTAACTIKQIFHMTCILEEQISYPMILAIGIFDIITHSLATLSSFIYGPSNGLGTLQYVGISFFTVGILTELISELQRKRFKNNPVNKGKIYSGGLFSLARHINYGGFTLWRTGLVLTSGNYWLAALLFSLHTWDFTTRAIPCMADYCSKKYGEDWKKFENDVPYTLFPYIC</sequence>
<dbReference type="Proteomes" id="UP000663851">
    <property type="component" value="Unassembled WGS sequence"/>
</dbReference>
<keyword evidence="1" id="KW-1133">Transmembrane helix</keyword>
<evidence type="ECO:0000313" key="4">
    <source>
        <dbReference type="Proteomes" id="UP000663851"/>
    </source>
</evidence>
<dbReference type="Pfam" id="PF06966">
    <property type="entry name" value="DUF1295"/>
    <property type="match status" value="1"/>
</dbReference>
<proteinExistence type="predicted"/>
<dbReference type="PROSITE" id="PS50244">
    <property type="entry name" value="S5A_REDUCTASE"/>
    <property type="match status" value="1"/>
</dbReference>
<dbReference type="EMBL" id="CAJNYD010001100">
    <property type="protein sequence ID" value="CAF3317162.1"/>
    <property type="molecule type" value="Genomic_DNA"/>
</dbReference>
<dbReference type="InterPro" id="IPR010721">
    <property type="entry name" value="UstE-like"/>
</dbReference>
<organism evidence="3 4">
    <name type="scientific">Rotaria socialis</name>
    <dbReference type="NCBI Taxonomy" id="392032"/>
    <lineage>
        <taxon>Eukaryota</taxon>
        <taxon>Metazoa</taxon>
        <taxon>Spiralia</taxon>
        <taxon>Gnathifera</taxon>
        <taxon>Rotifera</taxon>
        <taxon>Eurotatoria</taxon>
        <taxon>Bdelloidea</taxon>
        <taxon>Philodinida</taxon>
        <taxon>Philodinidae</taxon>
        <taxon>Rotaria</taxon>
    </lineage>
</organism>
<dbReference type="PANTHER" id="PTHR32251:SF15">
    <property type="entry name" value="3-OXO-5-ALPHA-STEROID 4-DEHYDROGENASE (DUF1295)"/>
    <property type="match status" value="1"/>
</dbReference>
<dbReference type="GO" id="GO:0016020">
    <property type="term" value="C:membrane"/>
    <property type="evidence" value="ECO:0007669"/>
    <property type="project" value="TreeGrafter"/>
</dbReference>
<dbReference type="PANTHER" id="PTHR32251">
    <property type="entry name" value="3-OXO-5-ALPHA-STEROID 4-DEHYDROGENASE"/>
    <property type="match status" value="1"/>
</dbReference>
<feature type="transmembrane region" description="Helical" evidence="1">
    <location>
        <begin position="123"/>
        <end position="143"/>
    </location>
</feature>
<protein>
    <recommendedName>
        <fullName evidence="5">Steroid 5-alpha reductase C-terminal domain-containing protein</fullName>
    </recommendedName>
</protein>
<dbReference type="AlphaFoldDB" id="A0A820SVI0"/>
<accession>A0A820SVI0</accession>
<dbReference type="Proteomes" id="UP000663833">
    <property type="component" value="Unassembled WGS sequence"/>
</dbReference>
<comment type="caution">
    <text evidence="3">The sequence shown here is derived from an EMBL/GenBank/DDBJ whole genome shotgun (WGS) entry which is preliminary data.</text>
</comment>
<evidence type="ECO:0000313" key="2">
    <source>
        <dbReference type="EMBL" id="CAF3317162.1"/>
    </source>
</evidence>
<feature type="transmembrane region" description="Helical" evidence="1">
    <location>
        <begin position="93"/>
        <end position="117"/>
    </location>
</feature>
<evidence type="ECO:0008006" key="5">
    <source>
        <dbReference type="Google" id="ProtNLM"/>
    </source>
</evidence>
<name>A0A820SVI0_9BILA</name>
<dbReference type="Gene3D" id="1.20.120.1630">
    <property type="match status" value="1"/>
</dbReference>